<name>A0A363NZH0_9SPHI</name>
<evidence type="ECO:0000313" key="2">
    <source>
        <dbReference type="EMBL" id="PUV26214.1"/>
    </source>
</evidence>
<reference evidence="2 3" key="1">
    <citation type="submission" date="2018-04" db="EMBL/GenBank/DDBJ databases">
        <title>Sphingobacterium sp. M46 Genome.</title>
        <authorList>
            <person name="Cheng J."/>
            <person name="Li Y."/>
        </authorList>
    </citation>
    <scope>NUCLEOTIDE SEQUENCE [LARGE SCALE GENOMIC DNA]</scope>
    <source>
        <strain evidence="2 3">M46</strain>
    </source>
</reference>
<keyword evidence="1" id="KW-0472">Membrane</keyword>
<keyword evidence="1" id="KW-1133">Transmembrane helix</keyword>
<keyword evidence="1" id="KW-0812">Transmembrane</keyword>
<dbReference type="Proteomes" id="UP000250831">
    <property type="component" value="Unassembled WGS sequence"/>
</dbReference>
<sequence>MAVLEQQWEGVIEQSFKPTKVDRQRQFQRILSGISSAKKTHTAITKNRTSLWGSTWTRIAACIAFCAFATLLYFLLQPKADPSDPVRLSDNNLLVIPDKQTAQILFDDGTVKLRIISIGIRMNQAKEVAVRDNSPLSVDSTVRSADERDGRGG</sequence>
<dbReference type="RefSeq" id="WP_108632502.1">
    <property type="nucleotide sequence ID" value="NZ_QCXX01000001.1"/>
</dbReference>
<accession>A0A363NZH0</accession>
<proteinExistence type="predicted"/>
<feature type="transmembrane region" description="Helical" evidence="1">
    <location>
        <begin position="56"/>
        <end position="76"/>
    </location>
</feature>
<dbReference type="AlphaFoldDB" id="A0A363NZH0"/>
<evidence type="ECO:0000256" key="1">
    <source>
        <dbReference type="SAM" id="Phobius"/>
    </source>
</evidence>
<protein>
    <submittedName>
        <fullName evidence="2">Uncharacterized protein</fullName>
    </submittedName>
</protein>
<gene>
    <name evidence="2" type="ORF">DCO56_04450</name>
</gene>
<organism evidence="2 3">
    <name type="scientific">Sphingobacterium athyrii</name>
    <dbReference type="NCBI Taxonomy" id="2152717"/>
    <lineage>
        <taxon>Bacteria</taxon>
        <taxon>Pseudomonadati</taxon>
        <taxon>Bacteroidota</taxon>
        <taxon>Sphingobacteriia</taxon>
        <taxon>Sphingobacteriales</taxon>
        <taxon>Sphingobacteriaceae</taxon>
        <taxon>Sphingobacterium</taxon>
    </lineage>
</organism>
<dbReference type="EMBL" id="QCXX01000001">
    <property type="protein sequence ID" value="PUV26214.1"/>
    <property type="molecule type" value="Genomic_DNA"/>
</dbReference>
<comment type="caution">
    <text evidence="2">The sequence shown here is derived from an EMBL/GenBank/DDBJ whole genome shotgun (WGS) entry which is preliminary data.</text>
</comment>
<evidence type="ECO:0000313" key="3">
    <source>
        <dbReference type="Proteomes" id="UP000250831"/>
    </source>
</evidence>
<keyword evidence="3" id="KW-1185">Reference proteome</keyword>